<keyword evidence="2" id="KW-0812">Transmembrane</keyword>
<dbReference type="eggNOG" id="COG0515">
    <property type="taxonomic scope" value="Bacteria"/>
</dbReference>
<accession>E0U7H6</accession>
<dbReference type="STRING" id="497965.Cyan7822_1682"/>
<reference evidence="4" key="1">
    <citation type="journal article" date="2011" name="MBio">
        <title>Novel metabolic attributes of the genus Cyanothece, comprising a group of unicellular nitrogen-fixing Cyanobacteria.</title>
        <authorList>
            <person name="Bandyopadhyay A."/>
            <person name="Elvitigala T."/>
            <person name="Welsh E."/>
            <person name="Stockel J."/>
            <person name="Liberton M."/>
            <person name="Min H."/>
            <person name="Sherman L.A."/>
            <person name="Pakrasi H.B."/>
        </authorList>
    </citation>
    <scope>NUCLEOTIDE SEQUENCE [LARGE SCALE GENOMIC DNA]</scope>
    <source>
        <strain evidence="4">PCC 7822</strain>
    </source>
</reference>
<feature type="transmembrane region" description="Helical" evidence="2">
    <location>
        <begin position="6"/>
        <end position="26"/>
    </location>
</feature>
<gene>
    <name evidence="3" type="ordered locus">Cyan7822_1682</name>
</gene>
<evidence type="ECO:0000256" key="2">
    <source>
        <dbReference type="SAM" id="Phobius"/>
    </source>
</evidence>
<feature type="region of interest" description="Disordered" evidence="1">
    <location>
        <begin position="121"/>
        <end position="336"/>
    </location>
</feature>
<dbReference type="KEGG" id="cyj:Cyan7822_1682"/>
<name>E0U7H6_GLOV7</name>
<dbReference type="Pfam" id="PF07444">
    <property type="entry name" value="Ycf66_N"/>
    <property type="match status" value="1"/>
</dbReference>
<evidence type="ECO:0000313" key="3">
    <source>
        <dbReference type="EMBL" id="ADN13672.1"/>
    </source>
</evidence>
<proteinExistence type="predicted"/>
<dbReference type="HOGENOM" id="CLU_076895_0_0_3"/>
<feature type="compositionally biased region" description="Basic and acidic residues" evidence="1">
    <location>
        <begin position="272"/>
        <end position="336"/>
    </location>
</feature>
<dbReference type="InterPro" id="IPR010004">
    <property type="entry name" value="Uncharacterised_Ycf66"/>
</dbReference>
<dbReference type="Proteomes" id="UP000008206">
    <property type="component" value="Chromosome"/>
</dbReference>
<dbReference type="OrthoDB" id="421362at2"/>
<evidence type="ECO:0000313" key="4">
    <source>
        <dbReference type="Proteomes" id="UP000008206"/>
    </source>
</evidence>
<dbReference type="EMBL" id="CP002198">
    <property type="protein sequence ID" value="ADN13672.1"/>
    <property type="molecule type" value="Genomic_DNA"/>
</dbReference>
<keyword evidence="2" id="KW-1133">Transmembrane helix</keyword>
<sequence>MVNFGLNSASILGIFLAVAGAGLYFLRSVRPELSRDHDIFFAAVGLLCGLILLFQGWRLDPILQFGQFLLTGSTIFFAVETIRLRGVATEQARRSGPIVEDRPVSDAYTYSYQQEAELEALEPYDEERYANRQRLKGTDYRGSSRGGYEEEPRTSRTRRPGGSNTDPYNSPKTSRVRRPRSSSSPTYDPYDDWSEGSETREKRPPSSRPSRRPSGVEPPQTANKPPRRRPSRPPTDDIYSMKDADAASAEYVDYQPLDEKSEDNSQWDTESQSERNPRRDYNDTESQSERPRNRDYNDTESQSERNPRRDYNDTESQSERPRNRDYNEDNPSRFDY</sequence>
<dbReference type="AlphaFoldDB" id="E0U7H6"/>
<feature type="transmembrane region" description="Helical" evidence="2">
    <location>
        <begin position="38"/>
        <end position="57"/>
    </location>
</feature>
<keyword evidence="2" id="KW-0472">Membrane</keyword>
<organism evidence="3 4">
    <name type="scientific">Gloeothece verrucosa (strain PCC 7822)</name>
    <name type="common">Cyanothece sp. (strain PCC 7822)</name>
    <dbReference type="NCBI Taxonomy" id="497965"/>
    <lineage>
        <taxon>Bacteria</taxon>
        <taxon>Bacillati</taxon>
        <taxon>Cyanobacteriota</taxon>
        <taxon>Cyanophyceae</taxon>
        <taxon>Oscillatoriophycideae</taxon>
        <taxon>Chroococcales</taxon>
        <taxon>Aphanothecaceae</taxon>
        <taxon>Gloeothece</taxon>
        <taxon>Gloeothece verrucosa</taxon>
    </lineage>
</organism>
<dbReference type="RefSeq" id="WP_013321779.1">
    <property type="nucleotide sequence ID" value="NC_014501.1"/>
</dbReference>
<keyword evidence="4" id="KW-1185">Reference proteome</keyword>
<protein>
    <submittedName>
        <fullName evidence="3">Ycf66 family protein</fullName>
    </submittedName>
</protein>
<evidence type="ECO:0000256" key="1">
    <source>
        <dbReference type="SAM" id="MobiDB-lite"/>
    </source>
</evidence>